<dbReference type="EMBL" id="CACVAX010000059">
    <property type="protein sequence ID" value="CAA6821418.1"/>
    <property type="molecule type" value="Genomic_DNA"/>
</dbReference>
<feature type="transmembrane region" description="Helical" evidence="1">
    <location>
        <begin position="24"/>
        <end position="43"/>
    </location>
</feature>
<protein>
    <submittedName>
        <fullName evidence="2">Uncharacterized protein</fullName>
    </submittedName>
</protein>
<dbReference type="AlphaFoldDB" id="A0A6S6TZF0"/>
<evidence type="ECO:0000313" key="2">
    <source>
        <dbReference type="EMBL" id="CAA6821418.1"/>
    </source>
</evidence>
<proteinExistence type="predicted"/>
<feature type="transmembrane region" description="Helical" evidence="1">
    <location>
        <begin position="135"/>
        <end position="149"/>
    </location>
</feature>
<feature type="transmembrane region" description="Helical" evidence="1">
    <location>
        <begin position="112"/>
        <end position="129"/>
    </location>
</feature>
<feature type="transmembrane region" description="Helical" evidence="1">
    <location>
        <begin position="156"/>
        <end position="176"/>
    </location>
</feature>
<keyword evidence="1" id="KW-1133">Transmembrane helix</keyword>
<keyword evidence="1" id="KW-0472">Membrane</keyword>
<name>A0A6S6TZF0_9BACT</name>
<reference evidence="2" key="1">
    <citation type="submission" date="2020-01" db="EMBL/GenBank/DDBJ databases">
        <authorList>
            <person name="Meier V. D."/>
            <person name="Meier V D."/>
        </authorList>
    </citation>
    <scope>NUCLEOTIDE SEQUENCE</scope>
    <source>
        <strain evidence="2">HLG_WM_MAG_04</strain>
    </source>
</reference>
<feature type="transmembrane region" description="Helical" evidence="1">
    <location>
        <begin position="55"/>
        <end position="76"/>
    </location>
</feature>
<evidence type="ECO:0000256" key="1">
    <source>
        <dbReference type="SAM" id="Phobius"/>
    </source>
</evidence>
<organism evidence="2">
    <name type="scientific">uncultured Sulfurovum sp</name>
    <dbReference type="NCBI Taxonomy" id="269237"/>
    <lineage>
        <taxon>Bacteria</taxon>
        <taxon>Pseudomonadati</taxon>
        <taxon>Campylobacterota</taxon>
        <taxon>Epsilonproteobacteria</taxon>
        <taxon>Campylobacterales</taxon>
        <taxon>Sulfurovaceae</taxon>
        <taxon>Sulfurovum</taxon>
        <taxon>environmental samples</taxon>
    </lineage>
</organism>
<feature type="transmembrane region" description="Helical" evidence="1">
    <location>
        <begin position="196"/>
        <end position="215"/>
    </location>
</feature>
<feature type="transmembrane region" description="Helical" evidence="1">
    <location>
        <begin position="82"/>
        <end position="100"/>
    </location>
</feature>
<keyword evidence="1" id="KW-0812">Transmembrane</keyword>
<sequence length="241" mass="29071">MKYLHIHALFFPILWVGLYLDSHFFAQQWLTNILVFITFIWLYTQVSKQIKQLMLYGLIVALGGEYLFSLVFGMYTYRLENLPIYVPFGHAIIYACVYYFIKEPIILKHQKLIIKFLYVAMIIYSSAWLIFGNDVFGFICLLVIIWVFKRRPQTKLFFFFMFFAIVYLELIGTYYQCWYWPEVWFDKVSFIPSANPPSAISVFYFGFDAGCLWFYKRFNPTKWQRFKRLRTLKSNSFSQKN</sequence>
<gene>
    <name evidence="2" type="ORF">HELGO_WM1758</name>
</gene>
<accession>A0A6S6TZF0</accession>